<dbReference type="Proteomes" id="UP000199514">
    <property type="component" value="Unassembled WGS sequence"/>
</dbReference>
<dbReference type="EMBL" id="FOLE01000019">
    <property type="protein sequence ID" value="SFD00821.1"/>
    <property type="molecule type" value="Genomic_DNA"/>
</dbReference>
<keyword evidence="2" id="KW-1185">Reference proteome</keyword>
<name>A0A1I1NT16_9BACT</name>
<accession>A0A1I1NT16</accession>
<protein>
    <submittedName>
        <fullName evidence="1">Uncharacterized protein</fullName>
    </submittedName>
</protein>
<proteinExistence type="predicted"/>
<reference evidence="1 2" key="1">
    <citation type="submission" date="2016-10" db="EMBL/GenBank/DDBJ databases">
        <authorList>
            <person name="de Groot N.N."/>
        </authorList>
    </citation>
    <scope>NUCLEOTIDE SEQUENCE [LARGE SCALE GENOMIC DNA]</scope>
    <source>
        <strain evidence="1 2">DSM 6793</strain>
    </source>
</reference>
<dbReference type="AlphaFoldDB" id="A0A1I1NT16"/>
<evidence type="ECO:0000313" key="2">
    <source>
        <dbReference type="Proteomes" id="UP000199514"/>
    </source>
</evidence>
<gene>
    <name evidence="1" type="ORF">SAMN05421780_11916</name>
</gene>
<sequence length="33" mass="3751">MVLNLTDFTQSVLRYNVIFNRGATLATGFNVFK</sequence>
<dbReference type="STRING" id="927664.SAMN05421780_11916"/>
<organism evidence="1 2">
    <name type="scientific">Flexibacter flexilis DSM 6793</name>
    <dbReference type="NCBI Taxonomy" id="927664"/>
    <lineage>
        <taxon>Bacteria</taxon>
        <taxon>Pseudomonadati</taxon>
        <taxon>Bacteroidota</taxon>
        <taxon>Cytophagia</taxon>
        <taxon>Cytophagales</taxon>
        <taxon>Flexibacteraceae</taxon>
        <taxon>Flexibacter</taxon>
    </lineage>
</organism>
<evidence type="ECO:0000313" key="1">
    <source>
        <dbReference type="EMBL" id="SFD00821.1"/>
    </source>
</evidence>